<dbReference type="SUPFAM" id="SSF81901">
    <property type="entry name" value="HCP-like"/>
    <property type="match status" value="1"/>
</dbReference>
<dbReference type="RefSeq" id="WP_131906294.1">
    <property type="nucleotide sequence ID" value="NZ_BAAAFU010000006.1"/>
</dbReference>
<evidence type="ECO:0000256" key="1">
    <source>
        <dbReference type="SAM" id="MobiDB-lite"/>
    </source>
</evidence>
<proteinExistence type="predicted"/>
<protein>
    <recommendedName>
        <fullName evidence="5">Tetratricopeptide repeat protein</fullName>
    </recommendedName>
</protein>
<dbReference type="EMBL" id="SMFQ01000004">
    <property type="protein sequence ID" value="TCJ84546.1"/>
    <property type="molecule type" value="Genomic_DNA"/>
</dbReference>
<evidence type="ECO:0000256" key="2">
    <source>
        <dbReference type="SAM" id="SignalP"/>
    </source>
</evidence>
<dbReference type="AlphaFoldDB" id="A0A4R1ESK2"/>
<name>A0A4R1ESK2_9GAMM</name>
<dbReference type="Gene3D" id="1.25.40.10">
    <property type="entry name" value="Tetratricopeptide repeat domain"/>
    <property type="match status" value="1"/>
</dbReference>
<comment type="caution">
    <text evidence="3">The sequence shown here is derived from an EMBL/GenBank/DDBJ whole genome shotgun (WGS) entry which is preliminary data.</text>
</comment>
<evidence type="ECO:0008006" key="5">
    <source>
        <dbReference type="Google" id="ProtNLM"/>
    </source>
</evidence>
<evidence type="ECO:0000313" key="4">
    <source>
        <dbReference type="Proteomes" id="UP000294887"/>
    </source>
</evidence>
<reference evidence="3 4" key="1">
    <citation type="submission" date="2019-03" db="EMBL/GenBank/DDBJ databases">
        <title>Genomic Encyclopedia of Type Strains, Phase IV (KMG-IV): sequencing the most valuable type-strain genomes for metagenomic binning, comparative biology and taxonomic classification.</title>
        <authorList>
            <person name="Goeker M."/>
        </authorList>
    </citation>
    <scope>NUCLEOTIDE SEQUENCE [LARGE SCALE GENOMIC DNA]</scope>
    <source>
        <strain evidence="3 4">DSM 24830</strain>
    </source>
</reference>
<feature type="region of interest" description="Disordered" evidence="1">
    <location>
        <begin position="27"/>
        <end position="58"/>
    </location>
</feature>
<sequence>MRISKLCLYSPIVLLLFISMSQSYAQPHSHGGRSHTHALPTQGIGHRHGNSAIGESASNRVTTSAPANYIADKKGCFHFNENPMPNESLTWTGKCIKGYAEGDGDQKWFLNGKPNGGGNTSLKRGKMFFGEPEIVNSSNLRLSNSNLANLCDELAGNPNDPHKVGEGILFDKINGSKAVMACKSALVKEPSNARYLLNLGRAYNKLKDYDKSYRYTKDAADLFYPYAYHALGLHYLYGEGVRKSETSERRYILKATEYKVAIAFARMASILIEDCNGEFSFCGREEFKKVKNYLDKARSLGYVSNQIIGDYYYYLSEMPLRGLFPIKLSSMAGSKVRTYRKYLLKASSHYKYYLLNENESDKKIQKRYSKIIQTLGYISEGDIVHEEQFELQEHKSKELRDSKDMMLE</sequence>
<dbReference type="InterPro" id="IPR011990">
    <property type="entry name" value="TPR-like_helical_dom_sf"/>
</dbReference>
<feature type="chain" id="PRO_5020789846" description="Tetratricopeptide repeat protein" evidence="2">
    <location>
        <begin position="26"/>
        <end position="408"/>
    </location>
</feature>
<dbReference type="OrthoDB" id="8561742at2"/>
<keyword evidence="4" id="KW-1185">Reference proteome</keyword>
<dbReference type="Proteomes" id="UP000294887">
    <property type="component" value="Unassembled WGS sequence"/>
</dbReference>
<accession>A0A4R1ESK2</accession>
<feature type="signal peptide" evidence="2">
    <location>
        <begin position="1"/>
        <end position="25"/>
    </location>
</feature>
<organism evidence="3 4">
    <name type="scientific">Cocleimonas flava</name>
    <dbReference type="NCBI Taxonomy" id="634765"/>
    <lineage>
        <taxon>Bacteria</taxon>
        <taxon>Pseudomonadati</taxon>
        <taxon>Pseudomonadota</taxon>
        <taxon>Gammaproteobacteria</taxon>
        <taxon>Thiotrichales</taxon>
        <taxon>Thiotrichaceae</taxon>
        <taxon>Cocleimonas</taxon>
    </lineage>
</organism>
<evidence type="ECO:0000313" key="3">
    <source>
        <dbReference type="EMBL" id="TCJ84546.1"/>
    </source>
</evidence>
<keyword evidence="2" id="KW-0732">Signal</keyword>
<gene>
    <name evidence="3" type="ORF">EV695_2503</name>
</gene>